<feature type="region of interest" description="Disordered" evidence="8">
    <location>
        <begin position="365"/>
        <end position="397"/>
    </location>
</feature>
<dbReference type="FunFam" id="1.20.120.1110:FF:000002">
    <property type="entry name" value="Transcription initiation factor TFIID subunit 4B"/>
    <property type="match status" value="1"/>
</dbReference>
<evidence type="ECO:0000256" key="7">
    <source>
        <dbReference type="SAM" id="Coils"/>
    </source>
</evidence>
<reference evidence="11" key="1">
    <citation type="submission" date="2025-08" db="UniProtKB">
        <authorList>
            <consortium name="RefSeq"/>
        </authorList>
    </citation>
    <scope>IDENTIFICATION</scope>
    <source>
        <strain evidence="11">Wakin</strain>
        <tissue evidence="11">Muscle</tissue>
    </source>
</reference>
<evidence type="ECO:0000256" key="6">
    <source>
        <dbReference type="ARBA" id="ARBA00023242"/>
    </source>
</evidence>
<accession>A0A6P6ISW2</accession>
<name>A0A6P6ISW2_CARAU</name>
<dbReference type="InterPro" id="IPR045144">
    <property type="entry name" value="TAF4"/>
</dbReference>
<feature type="region of interest" description="Disordered" evidence="8">
    <location>
        <begin position="1"/>
        <end position="91"/>
    </location>
</feature>
<comment type="similarity">
    <text evidence="2">Belongs to the TAF4 family.</text>
</comment>
<protein>
    <submittedName>
        <fullName evidence="11">Transcription initiation factor TFIID subunit 4 isoform X1</fullName>
    </submittedName>
</protein>
<dbReference type="InterPro" id="IPR037249">
    <property type="entry name" value="TAFH/NHR1_dom_sf"/>
</dbReference>
<feature type="region of interest" description="Disordered" evidence="8">
    <location>
        <begin position="496"/>
        <end position="522"/>
    </location>
</feature>
<proteinExistence type="inferred from homology"/>
<dbReference type="PANTHER" id="PTHR15138">
    <property type="entry name" value="TRANSCRIPTION INITIATION FACTOR TFIID SUBUNIT 4"/>
    <property type="match status" value="1"/>
</dbReference>
<dbReference type="InterPro" id="IPR007900">
    <property type="entry name" value="TAF4_C"/>
</dbReference>
<dbReference type="GO" id="GO:0006357">
    <property type="term" value="P:regulation of transcription by RNA polymerase II"/>
    <property type="evidence" value="ECO:0007669"/>
    <property type="project" value="UniProtKB-ARBA"/>
</dbReference>
<evidence type="ECO:0000313" key="10">
    <source>
        <dbReference type="Proteomes" id="UP000515129"/>
    </source>
</evidence>
<keyword evidence="5" id="KW-0804">Transcription</keyword>
<keyword evidence="3" id="KW-0597">Phosphoprotein</keyword>
<feature type="compositionally biased region" description="Polar residues" evidence="8">
    <location>
        <begin position="52"/>
        <end position="62"/>
    </location>
</feature>
<dbReference type="GO" id="GO:0005669">
    <property type="term" value="C:transcription factor TFIID complex"/>
    <property type="evidence" value="ECO:0007669"/>
    <property type="project" value="InterPro"/>
</dbReference>
<feature type="coiled-coil region" evidence="7">
    <location>
        <begin position="737"/>
        <end position="764"/>
    </location>
</feature>
<comment type="subcellular location">
    <subcellularLocation>
        <location evidence="1">Nucleus</location>
    </subcellularLocation>
</comment>
<dbReference type="Pfam" id="PF07531">
    <property type="entry name" value="TAFH"/>
    <property type="match status" value="1"/>
</dbReference>
<dbReference type="GO" id="GO:0046982">
    <property type="term" value="F:protein heterodimerization activity"/>
    <property type="evidence" value="ECO:0007669"/>
    <property type="project" value="InterPro"/>
</dbReference>
<dbReference type="PANTHER" id="PTHR15138:SF22">
    <property type="entry name" value="TAFH DOMAIN-CONTAINING PROTEIN"/>
    <property type="match status" value="1"/>
</dbReference>
<organism evidence="10 11">
    <name type="scientific">Carassius auratus</name>
    <name type="common">Goldfish</name>
    <dbReference type="NCBI Taxonomy" id="7957"/>
    <lineage>
        <taxon>Eukaryota</taxon>
        <taxon>Metazoa</taxon>
        <taxon>Chordata</taxon>
        <taxon>Craniata</taxon>
        <taxon>Vertebrata</taxon>
        <taxon>Euteleostomi</taxon>
        <taxon>Actinopterygii</taxon>
        <taxon>Neopterygii</taxon>
        <taxon>Teleostei</taxon>
        <taxon>Ostariophysi</taxon>
        <taxon>Cypriniformes</taxon>
        <taxon>Cyprinidae</taxon>
        <taxon>Cyprininae</taxon>
        <taxon>Carassius</taxon>
    </lineage>
</organism>
<dbReference type="GO" id="GO:0016251">
    <property type="term" value="F:RNA polymerase II general transcription initiation factor activity"/>
    <property type="evidence" value="ECO:0007669"/>
    <property type="project" value="TreeGrafter"/>
</dbReference>
<evidence type="ECO:0000259" key="9">
    <source>
        <dbReference type="PROSITE" id="PS51119"/>
    </source>
</evidence>
<dbReference type="SUPFAM" id="SSF47113">
    <property type="entry name" value="Histone-fold"/>
    <property type="match status" value="1"/>
</dbReference>
<feature type="domain" description="TAFH" evidence="9">
    <location>
        <begin position="405"/>
        <end position="502"/>
    </location>
</feature>
<dbReference type="CTD" id="6875"/>
<dbReference type="Gene3D" id="1.10.20.10">
    <property type="entry name" value="Histone, subunit A"/>
    <property type="match status" value="1"/>
</dbReference>
<dbReference type="Pfam" id="PF05236">
    <property type="entry name" value="TAF4"/>
    <property type="match status" value="1"/>
</dbReference>
<feature type="compositionally biased region" description="Polar residues" evidence="8">
    <location>
        <begin position="371"/>
        <end position="388"/>
    </location>
</feature>
<dbReference type="FunFam" id="1.10.20.10:FF:000015">
    <property type="entry name" value="Transcription initiation factor TFIID subunit 4B"/>
    <property type="match status" value="1"/>
</dbReference>
<evidence type="ECO:0000313" key="11">
    <source>
        <dbReference type="RefSeq" id="XP_026050880.1"/>
    </source>
</evidence>
<evidence type="ECO:0000256" key="4">
    <source>
        <dbReference type="ARBA" id="ARBA00023015"/>
    </source>
</evidence>
<evidence type="ECO:0000256" key="2">
    <source>
        <dbReference type="ARBA" id="ARBA00006178"/>
    </source>
</evidence>
<dbReference type="AlphaFoldDB" id="A0A6P6ISW2"/>
<dbReference type="OrthoDB" id="21060at2759"/>
<dbReference type="RefSeq" id="XP_026050880.1">
    <property type="nucleotide sequence ID" value="XM_026195095.1"/>
</dbReference>
<dbReference type="KEGG" id="caua:113037748"/>
<gene>
    <name evidence="11" type="primary">taf4b</name>
</gene>
<evidence type="ECO:0000256" key="3">
    <source>
        <dbReference type="ARBA" id="ARBA00022553"/>
    </source>
</evidence>
<sequence>MSETSVSDKLDNDQSRAPTENEEINNNTPKSNIEESLEISQTTFDKKKEVSDSNANANTSENSKPDVASNDGEGEQPKPKTDTDLSNTANVSLRPVTVKSSASSEAAPKVIAGPAQVRSTTPVVIGARVVTSNVQGPGATSLALAPQPGRVSVSSVAISQPRVTTLTTAKGAVLTLPRISTPSQSVPMTRTPQTVPLQLPANFQVPQGMVLIRSDSGQLMLVSQQALAQAQGMLPKPASANASAIVRPPSSQATVTTTPIIRVSFPPSSASATTNIKLNPTTGTAVQKPPSATGTAIFTPSCTAGATIIKPAGVIRTAIRKPSSTMGPVIKASQMTPNSSTPGTFNQRTNSVTATTIINTSAVKSGGKGALSTQGNAPRMTSPNVPARSSTNTSSTPVTVTAETLENVKKCKNFLVTLMKLASSGTRSANMAQNVKALVKALLDGKLEAEEFTEKLYMELKSSPQPYLVPFLKRSLPAVRQLTPNSQLFIQQCDQLKPSDSTPTKAANQKSTASLSSSLKPNQPTRMAQLVIQQPKGVIVKQSLTSAQTSLPALNQTQPKQMLIQTNANAAGAVRRQSILQASKTHFSQPLLPAQPHGFKDSTSGSFRDDDDINDVASMAGVNLSEENARILASGSELVGSVIRSCQEEPFLFPSALQSRVLQIGGSLSITEVCPDVLELLSLATQERLRDLLEKITIVAQHRQISYKSQMCVSSYSNVSCGEDDWRYSQTNDTRSQLKFLEQLERLEKQRREEEEREALLRIARSRSNSEDPEQQRLKQRAKEMQQLELAQMEHRDANLAALAALGPRKRKSLEAPGSGANQLLGSCGQFATRAPVRITLRDLTFCMEQDPTFRHTLMLYRAFLG</sequence>
<dbReference type="InterPro" id="IPR009072">
    <property type="entry name" value="Histone-fold"/>
</dbReference>
<dbReference type="InterPro" id="IPR003894">
    <property type="entry name" value="TAFH_NHR1"/>
</dbReference>
<keyword evidence="4" id="KW-0805">Transcription regulation</keyword>
<keyword evidence="6" id="KW-0539">Nucleus</keyword>
<keyword evidence="10" id="KW-1185">Reference proteome</keyword>
<dbReference type="SMART" id="SM00549">
    <property type="entry name" value="TAFH"/>
    <property type="match status" value="1"/>
</dbReference>
<dbReference type="GO" id="GO:0003677">
    <property type="term" value="F:DNA binding"/>
    <property type="evidence" value="ECO:0007669"/>
    <property type="project" value="TreeGrafter"/>
</dbReference>
<evidence type="ECO:0000256" key="1">
    <source>
        <dbReference type="ARBA" id="ARBA00004123"/>
    </source>
</evidence>
<evidence type="ECO:0000256" key="8">
    <source>
        <dbReference type="SAM" id="MobiDB-lite"/>
    </source>
</evidence>
<dbReference type="CDD" id="cd08045">
    <property type="entry name" value="HFD_TAF4"/>
    <property type="match status" value="1"/>
</dbReference>
<dbReference type="Proteomes" id="UP000515129">
    <property type="component" value="Chromosome 20"/>
</dbReference>
<dbReference type="PROSITE" id="PS51119">
    <property type="entry name" value="TAFH"/>
    <property type="match status" value="1"/>
</dbReference>
<dbReference type="GO" id="GO:0006367">
    <property type="term" value="P:transcription initiation at RNA polymerase II promoter"/>
    <property type="evidence" value="ECO:0007669"/>
    <property type="project" value="TreeGrafter"/>
</dbReference>
<feature type="compositionally biased region" description="Basic and acidic residues" evidence="8">
    <location>
        <begin position="1"/>
        <end position="14"/>
    </location>
</feature>
<keyword evidence="7" id="KW-0175">Coiled coil</keyword>
<dbReference type="Gene3D" id="1.20.120.1110">
    <property type="entry name" value="TAFH/NHR1 domain"/>
    <property type="match status" value="1"/>
</dbReference>
<evidence type="ECO:0000256" key="5">
    <source>
        <dbReference type="ARBA" id="ARBA00023163"/>
    </source>
</evidence>
<dbReference type="SUPFAM" id="SSF158553">
    <property type="entry name" value="TAFH domain-like"/>
    <property type="match status" value="1"/>
</dbReference>